<dbReference type="EMBL" id="CCAE010000090">
    <property type="protein sequence ID" value="CDN90525.1"/>
    <property type="molecule type" value="Genomic_DNA"/>
</dbReference>
<reference evidence="2" key="2">
    <citation type="submission" date="2014-11" db="EMBL/GenBank/DDBJ databases">
        <title>Draft genome sequence of Hydrogenophaga intermedia S1.</title>
        <authorList>
            <person name="Gan H.M."/>
            <person name="Chew T.H."/>
            <person name="Stolz A."/>
        </authorList>
    </citation>
    <scope>NUCLEOTIDE SEQUENCE [LARGE SCALE GENOMIC DNA]</scope>
    <source>
        <strain evidence="2">S1</strain>
    </source>
</reference>
<keyword evidence="2" id="KW-1185">Reference proteome</keyword>
<reference evidence="2" key="1">
    <citation type="submission" date="2014-02" db="EMBL/GenBank/DDBJ databases">
        <authorList>
            <person name="Gan H."/>
        </authorList>
    </citation>
    <scope>NUCLEOTIDE SEQUENCE [LARGE SCALE GENOMIC DNA]</scope>
    <source>
        <strain evidence="2">S1</strain>
    </source>
</reference>
<dbReference type="Proteomes" id="UP000028878">
    <property type="component" value="Unassembled WGS sequence"/>
</dbReference>
<evidence type="ECO:0000313" key="2">
    <source>
        <dbReference type="Proteomes" id="UP000028878"/>
    </source>
</evidence>
<dbReference type="AlphaFoldDB" id="A0A1L1PZ42"/>
<accession>A0A1L1PZ42</accession>
<organism evidence="1 2">
    <name type="scientific">Hydrogenophaga intermedia</name>
    <dbReference type="NCBI Taxonomy" id="65786"/>
    <lineage>
        <taxon>Bacteria</taxon>
        <taxon>Pseudomonadati</taxon>
        <taxon>Pseudomonadota</taxon>
        <taxon>Betaproteobacteria</taxon>
        <taxon>Burkholderiales</taxon>
        <taxon>Comamonadaceae</taxon>
        <taxon>Hydrogenophaga</taxon>
    </lineage>
</organism>
<evidence type="ECO:0000313" key="1">
    <source>
        <dbReference type="EMBL" id="CDN90525.1"/>
    </source>
</evidence>
<gene>
    <name evidence="1" type="ORF">BN948_04970</name>
</gene>
<sequence length="59" mass="6545">MVTHDNGEPGTGREAFYDWHALDFDSAQLFCRQEYGQDVETLAHAARELVQLPAAGTAH</sequence>
<dbReference type="RefSeq" id="WP_009515042.1">
    <property type="nucleotide sequence ID" value="NZ_CCAE010000090.1"/>
</dbReference>
<proteinExistence type="predicted"/>
<name>A0A1L1PZ42_HYDIT</name>
<protein>
    <submittedName>
        <fullName evidence="1">Uncharacterized protein</fullName>
    </submittedName>
</protein>